<feature type="repeat" description="TPR" evidence="3">
    <location>
        <begin position="13"/>
        <end position="46"/>
    </location>
</feature>
<keyword evidence="2 3" id="KW-0802">TPR repeat</keyword>
<dbReference type="SUPFAM" id="SSF53335">
    <property type="entry name" value="S-adenosyl-L-methionine-dependent methyltransferases"/>
    <property type="match status" value="1"/>
</dbReference>
<dbReference type="Pfam" id="PF08242">
    <property type="entry name" value="Methyltransf_12"/>
    <property type="match status" value="1"/>
</dbReference>
<dbReference type="RefSeq" id="WP_268608020.1">
    <property type="nucleotide sequence ID" value="NZ_CP113797.1"/>
</dbReference>
<dbReference type="InterPro" id="IPR013105">
    <property type="entry name" value="TPR_2"/>
</dbReference>
<dbReference type="EMBL" id="CP113797">
    <property type="protein sequence ID" value="WAL58598.1"/>
    <property type="molecule type" value="Genomic_DNA"/>
</dbReference>
<feature type="domain" description="Methyltransferase type 12" evidence="5">
    <location>
        <begin position="639"/>
        <end position="717"/>
    </location>
</feature>
<evidence type="ECO:0000313" key="6">
    <source>
        <dbReference type="EMBL" id="WAL58598.1"/>
    </source>
</evidence>
<dbReference type="Pfam" id="PF13414">
    <property type="entry name" value="TPR_11"/>
    <property type="match status" value="2"/>
</dbReference>
<dbReference type="SUPFAM" id="SSF48452">
    <property type="entry name" value="TPR-like"/>
    <property type="match status" value="1"/>
</dbReference>
<gene>
    <name evidence="6" type="ORF">OXH18_15580</name>
</gene>
<evidence type="ECO:0000256" key="2">
    <source>
        <dbReference type="ARBA" id="ARBA00022803"/>
    </source>
</evidence>
<feature type="repeat" description="TPR" evidence="3">
    <location>
        <begin position="81"/>
        <end position="114"/>
    </location>
</feature>
<dbReference type="KEGG" id="tsin:OXH18_15580"/>
<dbReference type="InterPro" id="IPR011990">
    <property type="entry name" value="TPR-like_helical_dom_sf"/>
</dbReference>
<dbReference type="GO" id="GO:0046813">
    <property type="term" value="P:receptor-mediated virion attachment to host cell"/>
    <property type="evidence" value="ECO:0007669"/>
    <property type="project" value="TreeGrafter"/>
</dbReference>
<dbReference type="PANTHER" id="PTHR44858:SF1">
    <property type="entry name" value="UDP-N-ACETYLGLUCOSAMINE--PEPTIDE N-ACETYLGLUCOSAMINYLTRANSFERASE SPINDLY-RELATED"/>
    <property type="match status" value="1"/>
</dbReference>
<dbReference type="CDD" id="cd03801">
    <property type="entry name" value="GT4_PimA-like"/>
    <property type="match status" value="1"/>
</dbReference>
<dbReference type="Gene3D" id="3.40.50.150">
    <property type="entry name" value="Vaccinia Virus protein VP39"/>
    <property type="match status" value="1"/>
</dbReference>
<dbReference type="SMART" id="SM00028">
    <property type="entry name" value="TPR"/>
    <property type="match status" value="4"/>
</dbReference>
<dbReference type="Gene3D" id="3.40.50.2000">
    <property type="entry name" value="Glycogen Phosphorylase B"/>
    <property type="match status" value="1"/>
</dbReference>
<evidence type="ECO:0000256" key="1">
    <source>
        <dbReference type="ARBA" id="ARBA00022737"/>
    </source>
</evidence>
<reference evidence="6" key="1">
    <citation type="submission" date="2022-12" db="EMBL/GenBank/DDBJ databases">
        <title>Polyphasic identification of a Novel Hot-Spring Cyanobacterium Ocullathermofonsia sinensis gen nov. sp. nov. and Genomic Insights on its Adaptations to the Thermal Habitat.</title>
        <authorList>
            <person name="Daroch M."/>
            <person name="Tang J."/>
            <person name="Jiang Y."/>
        </authorList>
    </citation>
    <scope>NUCLEOTIDE SEQUENCE</scope>
    <source>
        <strain evidence="6">PKUAC-SCTA174</strain>
    </source>
</reference>
<dbReference type="Gene3D" id="3.40.50.11090">
    <property type="match status" value="1"/>
</dbReference>
<dbReference type="Gene3D" id="1.25.40.10">
    <property type="entry name" value="Tetratricopeptide repeat domain"/>
    <property type="match status" value="2"/>
</dbReference>
<dbReference type="InterPro" id="IPR050498">
    <property type="entry name" value="Ycf3"/>
</dbReference>
<dbReference type="InterPro" id="IPR001296">
    <property type="entry name" value="Glyco_trans_1"/>
</dbReference>
<sequence>MVSLFTNQVVESANYFFKQGNVLQQANRLEEAVLAYQRAIELAPDAARFHHNLGNTLVKQHRLEEAVACYKLAIQLKPSFPTAYYRLGEALELQHCYQEAIAAYQQALQLNPRTYQYSYRLGEIFRKQGNWQEAINAYAQTIELNPSFANAYYRIEELQSRCNILSYPTLKRDQSNSYPTVTEFSTHPRGDRSNLKKHQISILFLLPVKGGSGGAHSIMQECLELHRTGLHARIAVDQVNYSRFLQHYPDIADAAEIVISYQTLSELQQLADQFLVVCATIYSSVKLLEQLIIRNPTLVPAYYIQDYEPLFFDQSTVEWQEAWRSYGRIADAILFAKTHWLCQVVNQNHDVNVHKVEPSLDHHVYYPNPTPVSQSQRILHIAAMVRFSTPRRAPHRTLRIIQTLAQMVSTQVKFTLFGATPDEIEAHGMPVPNTATVLGILNRPQVAAVLQQADIFLDLSDYQAFGRTALEAMACGCVPVVPQRGGTNEFAIDRENAFVIDTTSDEQCLACLLELVQTDRQELQRLRLNGIETAANYSKQRAALSILALFHAVLTNSEPSPVGATYVESTQTALPLSTISVPSNTEITCPLNNAANTAQLEEKLAEIKLRLMLRRKWAYLRYLHQRQAFLLTKDVETFLSIGCGLGLAELALALEFPDVQFHLTDFDTTRLTMAERIVKQWSLSNVTVGRYDVLATPKNRYDLVASIEVLEHIQNDILAIDHMCLASQKYVFALVPFAPLHIKADPKLQDYVWRKFEHYRYGYSADDLNCIFTDLGQEVMIIRGCYWRDAGFEFRQNNEKLSDDEIRLQFPSLVQQAEKDIRASIPDTLEQAAGIWTLVKI</sequence>
<evidence type="ECO:0000259" key="5">
    <source>
        <dbReference type="Pfam" id="PF08242"/>
    </source>
</evidence>
<dbReference type="PANTHER" id="PTHR44858">
    <property type="entry name" value="TETRATRICOPEPTIDE REPEAT PROTEIN 6"/>
    <property type="match status" value="1"/>
</dbReference>
<dbReference type="GO" id="GO:0009279">
    <property type="term" value="C:cell outer membrane"/>
    <property type="evidence" value="ECO:0007669"/>
    <property type="project" value="TreeGrafter"/>
</dbReference>
<dbReference type="GO" id="GO:0016757">
    <property type="term" value="F:glycosyltransferase activity"/>
    <property type="evidence" value="ECO:0007669"/>
    <property type="project" value="InterPro"/>
</dbReference>
<proteinExistence type="predicted"/>
<protein>
    <submittedName>
        <fullName evidence="6">Tetratricopeptide repeat protein</fullName>
    </submittedName>
</protein>
<feature type="domain" description="Glycosyl transferase family 1" evidence="4">
    <location>
        <begin position="391"/>
        <end position="530"/>
    </location>
</feature>
<dbReference type="InterPro" id="IPR013217">
    <property type="entry name" value="Methyltransf_12"/>
</dbReference>
<organism evidence="6 7">
    <name type="scientific">Thermocoleostomius sinensis A174</name>
    <dbReference type="NCBI Taxonomy" id="2016057"/>
    <lineage>
        <taxon>Bacteria</taxon>
        <taxon>Bacillati</taxon>
        <taxon>Cyanobacteriota</taxon>
        <taxon>Cyanophyceae</taxon>
        <taxon>Oculatellales</taxon>
        <taxon>Oculatellaceae</taxon>
        <taxon>Thermocoleostomius</taxon>
    </lineage>
</organism>
<keyword evidence="1" id="KW-0677">Repeat</keyword>
<dbReference type="PROSITE" id="PS50005">
    <property type="entry name" value="TPR"/>
    <property type="match status" value="4"/>
</dbReference>
<dbReference type="Proteomes" id="UP001163152">
    <property type="component" value="Chromosome"/>
</dbReference>
<evidence type="ECO:0000313" key="7">
    <source>
        <dbReference type="Proteomes" id="UP001163152"/>
    </source>
</evidence>
<accession>A0A9E8ZBZ4</accession>
<feature type="repeat" description="TPR" evidence="3">
    <location>
        <begin position="47"/>
        <end position="80"/>
    </location>
</feature>
<evidence type="ECO:0000256" key="3">
    <source>
        <dbReference type="PROSITE-ProRule" id="PRU00339"/>
    </source>
</evidence>
<dbReference type="Pfam" id="PF00534">
    <property type="entry name" value="Glycos_transf_1"/>
    <property type="match status" value="1"/>
</dbReference>
<dbReference type="InterPro" id="IPR019734">
    <property type="entry name" value="TPR_rpt"/>
</dbReference>
<feature type="repeat" description="TPR" evidence="3">
    <location>
        <begin position="115"/>
        <end position="148"/>
    </location>
</feature>
<dbReference type="PROSITE" id="PS50293">
    <property type="entry name" value="TPR_REGION"/>
    <property type="match status" value="3"/>
</dbReference>
<evidence type="ECO:0000259" key="4">
    <source>
        <dbReference type="Pfam" id="PF00534"/>
    </source>
</evidence>
<dbReference type="SUPFAM" id="SSF53756">
    <property type="entry name" value="UDP-Glycosyltransferase/glycogen phosphorylase"/>
    <property type="match status" value="1"/>
</dbReference>
<keyword evidence="7" id="KW-1185">Reference proteome</keyword>
<dbReference type="AlphaFoldDB" id="A0A9E8ZBZ4"/>
<dbReference type="Pfam" id="PF07719">
    <property type="entry name" value="TPR_2"/>
    <property type="match status" value="1"/>
</dbReference>
<name>A0A9E8ZBZ4_9CYAN</name>
<dbReference type="InterPro" id="IPR029063">
    <property type="entry name" value="SAM-dependent_MTases_sf"/>
</dbReference>